<dbReference type="PANTHER" id="PTHR38382">
    <property type="entry name" value="RNA-BINDING PROTEIN"/>
    <property type="match status" value="1"/>
</dbReference>
<name>A0AAN8YV73_9MAGN</name>
<feature type="compositionally biased region" description="Basic and acidic residues" evidence="1">
    <location>
        <begin position="124"/>
        <end position="140"/>
    </location>
</feature>
<protein>
    <submittedName>
        <fullName evidence="2">Uncharacterized protein</fullName>
    </submittedName>
</protein>
<sequence length="218" mass="24630">MQFLKFSSNGTFKLKGDGNSDPKKDVSVSLSDFLNRKLHKASVPSKSVQVPNLNQCISCAFCKNLFMFVTFGVFKGKQRPFSSAVSRENDDDGEIGVKERREEKEESVLNRVVFEQFKRNESEHCGGEIRGRDSGELQESRKRKNPFQGAEEKLIVKRHLLVLGGDPKPKQSVKSKDSISKESSTPQFNHHANGSGWWDCDREGIDNEEVGFNEVWEG</sequence>
<keyword evidence="3" id="KW-1185">Reference proteome</keyword>
<feature type="non-terminal residue" evidence="2">
    <location>
        <position position="218"/>
    </location>
</feature>
<gene>
    <name evidence="2" type="ORF">RJ641_021587</name>
</gene>
<evidence type="ECO:0000256" key="1">
    <source>
        <dbReference type="SAM" id="MobiDB-lite"/>
    </source>
</evidence>
<comment type="caution">
    <text evidence="2">The sequence shown here is derived from an EMBL/GenBank/DDBJ whole genome shotgun (WGS) entry which is preliminary data.</text>
</comment>
<evidence type="ECO:0000313" key="3">
    <source>
        <dbReference type="Proteomes" id="UP001370490"/>
    </source>
</evidence>
<proteinExistence type="predicted"/>
<organism evidence="2 3">
    <name type="scientific">Dillenia turbinata</name>
    <dbReference type="NCBI Taxonomy" id="194707"/>
    <lineage>
        <taxon>Eukaryota</taxon>
        <taxon>Viridiplantae</taxon>
        <taxon>Streptophyta</taxon>
        <taxon>Embryophyta</taxon>
        <taxon>Tracheophyta</taxon>
        <taxon>Spermatophyta</taxon>
        <taxon>Magnoliopsida</taxon>
        <taxon>eudicotyledons</taxon>
        <taxon>Gunneridae</taxon>
        <taxon>Pentapetalae</taxon>
        <taxon>Dilleniales</taxon>
        <taxon>Dilleniaceae</taxon>
        <taxon>Dillenia</taxon>
    </lineage>
</organism>
<reference evidence="2 3" key="1">
    <citation type="submission" date="2023-12" db="EMBL/GenBank/DDBJ databases">
        <title>A high-quality genome assembly for Dillenia turbinata (Dilleniales).</title>
        <authorList>
            <person name="Chanderbali A."/>
        </authorList>
    </citation>
    <scope>NUCLEOTIDE SEQUENCE [LARGE SCALE GENOMIC DNA]</scope>
    <source>
        <strain evidence="2">LSX21</strain>
        <tissue evidence="2">Leaf</tissue>
    </source>
</reference>
<feature type="compositionally biased region" description="Polar residues" evidence="1">
    <location>
        <begin position="181"/>
        <end position="192"/>
    </location>
</feature>
<dbReference type="Proteomes" id="UP001370490">
    <property type="component" value="Unassembled WGS sequence"/>
</dbReference>
<accession>A0AAN8YV73</accession>
<dbReference type="AlphaFoldDB" id="A0AAN8YV73"/>
<evidence type="ECO:0000313" key="2">
    <source>
        <dbReference type="EMBL" id="KAK6914266.1"/>
    </source>
</evidence>
<feature type="region of interest" description="Disordered" evidence="1">
    <location>
        <begin position="124"/>
        <end position="148"/>
    </location>
</feature>
<dbReference type="EMBL" id="JBAMMX010000026">
    <property type="protein sequence ID" value="KAK6914266.1"/>
    <property type="molecule type" value="Genomic_DNA"/>
</dbReference>
<dbReference type="PANTHER" id="PTHR38382:SF1">
    <property type="entry name" value="RNA-BINDING PROTEIN"/>
    <property type="match status" value="1"/>
</dbReference>
<feature type="region of interest" description="Disordered" evidence="1">
    <location>
        <begin position="165"/>
        <end position="200"/>
    </location>
</feature>